<dbReference type="OrthoDB" id="5951861at2759"/>
<dbReference type="InterPro" id="IPR001881">
    <property type="entry name" value="EGF-like_Ca-bd_dom"/>
</dbReference>
<organism evidence="9 10">
    <name type="scientific">Actinia tenebrosa</name>
    <name type="common">Australian red waratah sea anemone</name>
    <dbReference type="NCBI Taxonomy" id="6105"/>
    <lineage>
        <taxon>Eukaryota</taxon>
        <taxon>Metazoa</taxon>
        <taxon>Cnidaria</taxon>
        <taxon>Anthozoa</taxon>
        <taxon>Hexacorallia</taxon>
        <taxon>Actiniaria</taxon>
        <taxon>Actiniidae</taxon>
        <taxon>Actinia</taxon>
    </lineage>
</organism>
<keyword evidence="4" id="KW-0677">Repeat</keyword>
<evidence type="ECO:0000256" key="1">
    <source>
        <dbReference type="ARBA" id="ARBA00006373"/>
    </source>
</evidence>
<dbReference type="GeneID" id="116298791"/>
<dbReference type="InterPro" id="IPR000152">
    <property type="entry name" value="EGF-type_Asp/Asn_hydroxyl_site"/>
</dbReference>
<evidence type="ECO:0000256" key="2">
    <source>
        <dbReference type="ARBA" id="ARBA00022536"/>
    </source>
</evidence>
<dbReference type="Pfam" id="PF14670">
    <property type="entry name" value="FXa_inhibition"/>
    <property type="match status" value="1"/>
</dbReference>
<dbReference type="AlphaFoldDB" id="A0A6P8ID41"/>
<dbReference type="Proteomes" id="UP000515163">
    <property type="component" value="Unplaced"/>
</dbReference>
<dbReference type="Pfam" id="PF07645">
    <property type="entry name" value="EGF_CA"/>
    <property type="match status" value="3"/>
</dbReference>
<proteinExistence type="inferred from homology"/>
<keyword evidence="2" id="KW-0245">EGF-like domain</keyword>
<dbReference type="PROSITE" id="PS00010">
    <property type="entry name" value="ASX_HYDROXYL"/>
    <property type="match status" value="1"/>
</dbReference>
<evidence type="ECO:0000259" key="7">
    <source>
        <dbReference type="PROSITE" id="PS00022"/>
    </source>
</evidence>
<dbReference type="SUPFAM" id="SSF57184">
    <property type="entry name" value="Growth factor receptor domain"/>
    <property type="match status" value="1"/>
</dbReference>
<dbReference type="Gene3D" id="2.10.25.10">
    <property type="entry name" value="Laminin"/>
    <property type="match status" value="5"/>
</dbReference>
<dbReference type="SMART" id="SM00181">
    <property type="entry name" value="EGF"/>
    <property type="match status" value="5"/>
</dbReference>
<reference evidence="10" key="1">
    <citation type="submission" date="2025-08" db="UniProtKB">
        <authorList>
            <consortium name="RefSeq"/>
        </authorList>
    </citation>
    <scope>IDENTIFICATION</scope>
    <source>
        <tissue evidence="10">Tentacle</tissue>
    </source>
</reference>
<evidence type="ECO:0000259" key="8">
    <source>
        <dbReference type="PROSITE" id="PS01186"/>
    </source>
</evidence>
<dbReference type="RefSeq" id="XP_031563205.1">
    <property type="nucleotide sequence ID" value="XM_031707345.1"/>
</dbReference>
<keyword evidence="5" id="KW-1015">Disulfide bond</keyword>
<dbReference type="PROSITE" id="PS01187">
    <property type="entry name" value="EGF_CA"/>
    <property type="match status" value="1"/>
</dbReference>
<evidence type="ECO:0000256" key="5">
    <source>
        <dbReference type="ARBA" id="ARBA00023157"/>
    </source>
</evidence>
<dbReference type="PANTHER" id="PTHR24050:SF28">
    <property type="entry name" value="UROMODULIN-LIKE"/>
    <property type="match status" value="1"/>
</dbReference>
<feature type="chain" id="PRO_5028109910" evidence="6">
    <location>
        <begin position="24"/>
        <end position="336"/>
    </location>
</feature>
<evidence type="ECO:0000313" key="9">
    <source>
        <dbReference type="Proteomes" id="UP000515163"/>
    </source>
</evidence>
<feature type="domain" description="EGF-like" evidence="8">
    <location>
        <begin position="276"/>
        <end position="291"/>
    </location>
</feature>
<evidence type="ECO:0000256" key="3">
    <source>
        <dbReference type="ARBA" id="ARBA00022729"/>
    </source>
</evidence>
<dbReference type="InterPro" id="IPR049883">
    <property type="entry name" value="NOTCH1_EGF-like"/>
</dbReference>
<dbReference type="InterPro" id="IPR000742">
    <property type="entry name" value="EGF"/>
</dbReference>
<dbReference type="PROSITE" id="PS00022">
    <property type="entry name" value="EGF_1"/>
    <property type="match status" value="1"/>
</dbReference>
<dbReference type="PROSITE" id="PS01186">
    <property type="entry name" value="EGF_2"/>
    <property type="match status" value="3"/>
</dbReference>
<evidence type="ECO:0000313" key="10">
    <source>
        <dbReference type="RefSeq" id="XP_031563205.1"/>
    </source>
</evidence>
<dbReference type="SUPFAM" id="SSF57196">
    <property type="entry name" value="EGF/Laminin"/>
    <property type="match status" value="1"/>
</dbReference>
<keyword evidence="9" id="KW-1185">Reference proteome</keyword>
<feature type="signal peptide" evidence="6">
    <location>
        <begin position="1"/>
        <end position="23"/>
    </location>
</feature>
<dbReference type="FunFam" id="2.10.25.10:FF:000038">
    <property type="entry name" value="Fibrillin 2"/>
    <property type="match status" value="2"/>
</dbReference>
<keyword evidence="3 6" id="KW-0732">Signal</keyword>
<sequence length="336" mass="37657">MALSHVVFVCILVVAFWDFKTVAYPDFIEENGLNINGSNICQDPTSKTKNVTFREKVKKKVSYAVPCYHLIPMIIVISKVLVKNCTKYNSRTEIEEIEKVFPQKLHGYSLRCCYGWKKINQNDTECLKPICVHGCKHGKCVAADTCACDRGWIGFTCSQDVNECDKNNGGCQQECLNTPGSHTCGCTRGYITDATDKTKCKDINECQAPQPRCLCANSVPQCNATCVNTIGNFKCVCPKGYQLNGPNTCTDVDECLSSITNDCPHKCINKPGSYECPCFKGFKYDKKTSTCKDLNECADNNGGCEHRCLNFYGSYRCRCNRGYRMAPDRRKCLPYI</sequence>
<dbReference type="SMART" id="SM00179">
    <property type="entry name" value="EGF_CA"/>
    <property type="match status" value="4"/>
</dbReference>
<feature type="domain" description="EGF-like" evidence="8">
    <location>
        <begin position="317"/>
        <end position="332"/>
    </location>
</feature>
<dbReference type="FunFam" id="2.10.25.10:FF:000240">
    <property type="entry name" value="Vitamin K-dependent protein S"/>
    <property type="match status" value="2"/>
</dbReference>
<accession>A0A6P8ID41</accession>
<gene>
    <name evidence="10" type="primary">LOC116298791</name>
</gene>
<feature type="domain" description="EGF-like" evidence="7 8">
    <location>
        <begin position="146"/>
        <end position="157"/>
    </location>
</feature>
<name>A0A6P8ID41_ACTTE</name>
<protein>
    <submittedName>
        <fullName evidence="10">Matrilin-2-like isoform X1</fullName>
    </submittedName>
</protein>
<dbReference type="InterPro" id="IPR009030">
    <property type="entry name" value="Growth_fac_rcpt_cys_sf"/>
</dbReference>
<dbReference type="PANTHER" id="PTHR24050">
    <property type="entry name" value="PA14 DOMAIN-CONTAINING PROTEIN"/>
    <property type="match status" value="1"/>
</dbReference>
<dbReference type="GO" id="GO:0005509">
    <property type="term" value="F:calcium ion binding"/>
    <property type="evidence" value="ECO:0007669"/>
    <property type="project" value="InterPro"/>
</dbReference>
<dbReference type="CDD" id="cd00054">
    <property type="entry name" value="EGF_CA"/>
    <property type="match status" value="1"/>
</dbReference>
<dbReference type="InterPro" id="IPR018097">
    <property type="entry name" value="EGF_Ca-bd_CS"/>
</dbReference>
<dbReference type="KEGG" id="aten:116298791"/>
<evidence type="ECO:0000256" key="6">
    <source>
        <dbReference type="SAM" id="SignalP"/>
    </source>
</evidence>
<comment type="similarity">
    <text evidence="1">Belongs to the EGF domain peptide family.</text>
</comment>
<dbReference type="InterPro" id="IPR052235">
    <property type="entry name" value="Nephronectin_domain"/>
</dbReference>
<evidence type="ECO:0000256" key="4">
    <source>
        <dbReference type="ARBA" id="ARBA00022737"/>
    </source>
</evidence>
<dbReference type="InParanoid" id="A0A6P8ID41"/>